<keyword evidence="4 8" id="KW-0560">Oxidoreductase</keyword>
<dbReference type="InterPro" id="IPR017972">
    <property type="entry name" value="Cyt_P450_CS"/>
</dbReference>
<dbReference type="PANTHER" id="PTHR24291:SF50">
    <property type="entry name" value="BIFUNCTIONAL ALBAFLAVENONE MONOOXYGENASE_TERPENE SYNTHASE"/>
    <property type="match status" value="1"/>
</dbReference>
<keyword evidence="6 8" id="KW-0503">Monooxygenase</keyword>
<dbReference type="GO" id="GO:0005506">
    <property type="term" value="F:iron ion binding"/>
    <property type="evidence" value="ECO:0007669"/>
    <property type="project" value="InterPro"/>
</dbReference>
<keyword evidence="2 7" id="KW-0349">Heme</keyword>
<organism evidence="9 10">
    <name type="scientific">Anatilimnocola aggregata</name>
    <dbReference type="NCBI Taxonomy" id="2528021"/>
    <lineage>
        <taxon>Bacteria</taxon>
        <taxon>Pseudomonadati</taxon>
        <taxon>Planctomycetota</taxon>
        <taxon>Planctomycetia</taxon>
        <taxon>Pirellulales</taxon>
        <taxon>Pirellulaceae</taxon>
        <taxon>Anatilimnocola</taxon>
    </lineage>
</organism>
<accession>A0A517YIL8</accession>
<dbReference type="EMBL" id="CP036274">
    <property type="protein sequence ID" value="QDU30068.1"/>
    <property type="molecule type" value="Genomic_DNA"/>
</dbReference>
<dbReference type="AlphaFoldDB" id="A0A517YIL8"/>
<evidence type="ECO:0000256" key="6">
    <source>
        <dbReference type="ARBA" id="ARBA00023033"/>
    </source>
</evidence>
<keyword evidence="3 7" id="KW-0479">Metal-binding</keyword>
<evidence type="ECO:0000313" key="9">
    <source>
        <dbReference type="EMBL" id="QDU30068.1"/>
    </source>
</evidence>
<evidence type="ECO:0000256" key="2">
    <source>
        <dbReference type="ARBA" id="ARBA00022617"/>
    </source>
</evidence>
<keyword evidence="10" id="KW-1185">Reference proteome</keyword>
<proteinExistence type="inferred from homology"/>
<dbReference type="OrthoDB" id="9789468at2"/>
<dbReference type="GO" id="GO:0020037">
    <property type="term" value="F:heme binding"/>
    <property type="evidence" value="ECO:0007669"/>
    <property type="project" value="InterPro"/>
</dbReference>
<feature type="binding site" description="axial binding residue" evidence="7">
    <location>
        <position position="398"/>
    </location>
    <ligand>
        <name>heme</name>
        <dbReference type="ChEBI" id="CHEBI:30413"/>
    </ligand>
    <ligandPart>
        <name>Fe</name>
        <dbReference type="ChEBI" id="CHEBI:18248"/>
    </ligandPart>
</feature>
<dbReference type="GO" id="GO:0004497">
    <property type="term" value="F:monooxygenase activity"/>
    <property type="evidence" value="ECO:0007669"/>
    <property type="project" value="UniProtKB-KW"/>
</dbReference>
<dbReference type="PROSITE" id="PS00086">
    <property type="entry name" value="CYTOCHROME_P450"/>
    <property type="match status" value="1"/>
</dbReference>
<evidence type="ECO:0000256" key="5">
    <source>
        <dbReference type="ARBA" id="ARBA00023004"/>
    </source>
</evidence>
<comment type="cofactor">
    <cofactor evidence="7">
        <name>heme</name>
        <dbReference type="ChEBI" id="CHEBI:30413"/>
    </cofactor>
</comment>
<dbReference type="RefSeq" id="WP_145094919.1">
    <property type="nucleotide sequence ID" value="NZ_CP036274.1"/>
</dbReference>
<comment type="similarity">
    <text evidence="1 8">Belongs to the cytochrome P450 family.</text>
</comment>
<dbReference type="CDD" id="cd20620">
    <property type="entry name" value="CYP132-like"/>
    <property type="match status" value="1"/>
</dbReference>
<dbReference type="Gene3D" id="1.10.630.10">
    <property type="entry name" value="Cytochrome P450"/>
    <property type="match status" value="1"/>
</dbReference>
<dbReference type="InterPro" id="IPR036396">
    <property type="entry name" value="Cyt_P450_sf"/>
</dbReference>
<dbReference type="InterPro" id="IPR050196">
    <property type="entry name" value="Cytochrome_P450_Monoox"/>
</dbReference>
<protein>
    <submittedName>
        <fullName evidence="9">Pentalenene oxygenase</fullName>
    </submittedName>
</protein>
<reference evidence="9 10" key="1">
    <citation type="submission" date="2019-02" db="EMBL/GenBank/DDBJ databases">
        <title>Deep-cultivation of Planctomycetes and their phenomic and genomic characterization uncovers novel biology.</title>
        <authorList>
            <person name="Wiegand S."/>
            <person name="Jogler M."/>
            <person name="Boedeker C."/>
            <person name="Pinto D."/>
            <person name="Vollmers J."/>
            <person name="Rivas-Marin E."/>
            <person name="Kohn T."/>
            <person name="Peeters S.H."/>
            <person name="Heuer A."/>
            <person name="Rast P."/>
            <person name="Oberbeckmann S."/>
            <person name="Bunk B."/>
            <person name="Jeske O."/>
            <person name="Meyerdierks A."/>
            <person name="Storesund J.E."/>
            <person name="Kallscheuer N."/>
            <person name="Luecker S."/>
            <person name="Lage O.M."/>
            <person name="Pohl T."/>
            <person name="Merkel B.J."/>
            <person name="Hornburger P."/>
            <person name="Mueller R.-W."/>
            <person name="Bruemmer F."/>
            <person name="Labrenz M."/>
            <person name="Spormann A.M."/>
            <person name="Op den Camp H."/>
            <person name="Overmann J."/>
            <person name="Amann R."/>
            <person name="Jetten M.S.M."/>
            <person name="Mascher T."/>
            <person name="Medema M.H."/>
            <person name="Devos D.P."/>
            <person name="Kaster A.-K."/>
            <person name="Ovreas L."/>
            <person name="Rohde M."/>
            <person name="Galperin M.Y."/>
            <person name="Jogler C."/>
        </authorList>
    </citation>
    <scope>NUCLEOTIDE SEQUENCE [LARGE SCALE GENOMIC DNA]</scope>
    <source>
        <strain evidence="9 10">ETA_A8</strain>
    </source>
</reference>
<dbReference type="Pfam" id="PF00067">
    <property type="entry name" value="p450"/>
    <property type="match status" value="1"/>
</dbReference>
<sequence length="451" mass="52083">MATVERLPGPRGNWLLGSLPAIRQDMLGFFETCQREYGDAAYFRVGQRRSMLLSHPDDIEQVLVTDNKKFIKNFALSFFLRPLLGNGLLINEGQDWLRQRRLIQPTFARPRLEHYSQAMVDLTQRMLSTWQNGDERDLAREMMQLTMAIAGKTLLGVDVGGRYQQVVECLESVMRDFLARFRSPLPIPYWFPTFGNWRLKRTIRRLDAVLQQMIDERRTAIEGQGEIPGDFLSLLITARDETDGKPLSNQQLRDEVMTMFLAGHETTANALSWTWYLLGQHPEEQQRVRQEVDNVLAGRVPTPADVPRLMHCERVIKEAMRLYPPAYVVGRRCEEDCTIGEHFIPAMTNVLMCQWLVHRDERWFDEPAEFIPNRWTSEFSHSLPKYAYFPFGGGPRACIGNHFAMLEGVLVLALMAQRVELELIDREPLPIMPAITLRPGKPVDMRVQLRA</sequence>
<dbReference type="Proteomes" id="UP000315017">
    <property type="component" value="Chromosome"/>
</dbReference>
<evidence type="ECO:0000256" key="4">
    <source>
        <dbReference type="ARBA" id="ARBA00023002"/>
    </source>
</evidence>
<dbReference type="GO" id="GO:0016705">
    <property type="term" value="F:oxidoreductase activity, acting on paired donors, with incorporation or reduction of molecular oxygen"/>
    <property type="evidence" value="ECO:0007669"/>
    <property type="project" value="InterPro"/>
</dbReference>
<evidence type="ECO:0000256" key="3">
    <source>
        <dbReference type="ARBA" id="ARBA00022723"/>
    </source>
</evidence>
<dbReference type="InterPro" id="IPR002401">
    <property type="entry name" value="Cyt_P450_E_grp-I"/>
</dbReference>
<dbReference type="InterPro" id="IPR001128">
    <property type="entry name" value="Cyt_P450"/>
</dbReference>
<keyword evidence="5 7" id="KW-0408">Iron</keyword>
<name>A0A517YIL8_9BACT</name>
<dbReference type="SUPFAM" id="SSF48264">
    <property type="entry name" value="Cytochrome P450"/>
    <property type="match status" value="1"/>
</dbReference>
<evidence type="ECO:0000313" key="10">
    <source>
        <dbReference type="Proteomes" id="UP000315017"/>
    </source>
</evidence>
<dbReference type="KEGG" id="aagg:ETAA8_51870"/>
<dbReference type="PANTHER" id="PTHR24291">
    <property type="entry name" value="CYTOCHROME P450 FAMILY 4"/>
    <property type="match status" value="1"/>
</dbReference>
<dbReference type="PRINTS" id="PR00385">
    <property type="entry name" value="P450"/>
</dbReference>
<evidence type="ECO:0000256" key="7">
    <source>
        <dbReference type="PIRSR" id="PIRSR602401-1"/>
    </source>
</evidence>
<evidence type="ECO:0000256" key="8">
    <source>
        <dbReference type="RuleBase" id="RU000461"/>
    </source>
</evidence>
<dbReference type="PRINTS" id="PR00463">
    <property type="entry name" value="EP450I"/>
</dbReference>
<evidence type="ECO:0000256" key="1">
    <source>
        <dbReference type="ARBA" id="ARBA00010617"/>
    </source>
</evidence>
<gene>
    <name evidence="9" type="primary">ptlI</name>
    <name evidence="9" type="ORF">ETAA8_51870</name>
</gene>